<accession>A0A080ZGF8</accession>
<comment type="caution">
    <text evidence="2">The sequence shown here is derived from an EMBL/GenBank/DDBJ whole genome shotgun (WGS) entry which is preliminary data.</text>
</comment>
<organism evidence="2 3">
    <name type="scientific">Phytophthora nicotianae P1976</name>
    <dbReference type="NCBI Taxonomy" id="1317066"/>
    <lineage>
        <taxon>Eukaryota</taxon>
        <taxon>Sar</taxon>
        <taxon>Stramenopiles</taxon>
        <taxon>Oomycota</taxon>
        <taxon>Peronosporomycetes</taxon>
        <taxon>Peronosporales</taxon>
        <taxon>Peronosporaceae</taxon>
        <taxon>Phytophthora</taxon>
    </lineage>
</organism>
<feature type="region of interest" description="Disordered" evidence="1">
    <location>
        <begin position="36"/>
        <end position="64"/>
    </location>
</feature>
<dbReference type="EMBL" id="ANJA01003169">
    <property type="protein sequence ID" value="ETO65719.1"/>
    <property type="molecule type" value="Genomic_DNA"/>
</dbReference>
<evidence type="ECO:0000313" key="2">
    <source>
        <dbReference type="EMBL" id="ETO65719.1"/>
    </source>
</evidence>
<evidence type="ECO:0000256" key="1">
    <source>
        <dbReference type="SAM" id="MobiDB-lite"/>
    </source>
</evidence>
<protein>
    <submittedName>
        <fullName evidence="2">Uncharacterized protein</fullName>
    </submittedName>
</protein>
<reference evidence="2 3" key="1">
    <citation type="submission" date="2013-11" db="EMBL/GenBank/DDBJ databases">
        <title>The Genome Sequence of Phytophthora parasitica P1976.</title>
        <authorList>
            <consortium name="The Broad Institute Genomics Platform"/>
            <person name="Russ C."/>
            <person name="Tyler B."/>
            <person name="Panabieres F."/>
            <person name="Shan W."/>
            <person name="Tripathy S."/>
            <person name="Grunwald N."/>
            <person name="Machado M."/>
            <person name="Johnson C.S."/>
            <person name="Walker B."/>
            <person name="Young S."/>
            <person name="Zeng Q."/>
            <person name="Gargeya S."/>
            <person name="Fitzgerald M."/>
            <person name="Haas B."/>
            <person name="Abouelleil A."/>
            <person name="Allen A.W."/>
            <person name="Alvarado L."/>
            <person name="Arachchi H.M."/>
            <person name="Berlin A.M."/>
            <person name="Chapman S.B."/>
            <person name="Gainer-Dewar J."/>
            <person name="Goldberg J."/>
            <person name="Griggs A."/>
            <person name="Gujja S."/>
            <person name="Hansen M."/>
            <person name="Howarth C."/>
            <person name="Imamovic A."/>
            <person name="Ireland A."/>
            <person name="Larimer J."/>
            <person name="McCowan C."/>
            <person name="Murphy C."/>
            <person name="Pearson M."/>
            <person name="Poon T.W."/>
            <person name="Priest M."/>
            <person name="Roberts A."/>
            <person name="Saif S."/>
            <person name="Shea T."/>
            <person name="Sisk P."/>
            <person name="Sykes S."/>
            <person name="Wortman J."/>
            <person name="Nusbaum C."/>
            <person name="Birren B."/>
        </authorList>
    </citation>
    <scope>NUCLEOTIDE SEQUENCE [LARGE SCALE GENOMIC DNA]</scope>
    <source>
        <strain evidence="2 3">P1976</strain>
    </source>
</reference>
<sequence>RHAVWLHVSDIVRREFKKKNKKTGEKILTRKLLKEEEASRKRTKKRSEFLQQRAKQVYHCQRSR</sequence>
<gene>
    <name evidence="2" type="ORF">F444_17017</name>
</gene>
<evidence type="ECO:0000313" key="3">
    <source>
        <dbReference type="Proteomes" id="UP000028582"/>
    </source>
</evidence>
<dbReference type="AlphaFoldDB" id="A0A080ZGF8"/>
<proteinExistence type="predicted"/>
<name>A0A080ZGF8_PHYNI</name>
<dbReference type="Proteomes" id="UP000028582">
    <property type="component" value="Unassembled WGS sequence"/>
</dbReference>
<feature type="non-terminal residue" evidence="2">
    <location>
        <position position="1"/>
    </location>
</feature>